<evidence type="ECO:0000313" key="4">
    <source>
        <dbReference type="Proteomes" id="UP000321947"/>
    </source>
</evidence>
<name>A0A5D3BBP0_CUCMM</name>
<dbReference type="Proteomes" id="UP000321947">
    <property type="component" value="Unassembled WGS sequence"/>
</dbReference>
<dbReference type="OrthoDB" id="1933597at2759"/>
<evidence type="ECO:0000313" key="2">
    <source>
        <dbReference type="EMBL" id="TYJ95778.1"/>
    </source>
</evidence>
<dbReference type="EMBL" id="SSTE01002667">
    <property type="protein sequence ID" value="KAA0063451.1"/>
    <property type="molecule type" value="Genomic_DNA"/>
</dbReference>
<gene>
    <name evidence="2" type="ORF">E5676_scaffold110G00430</name>
    <name evidence="1" type="ORF">E6C27_scaffold977G00340</name>
</gene>
<dbReference type="EMBL" id="SSTD01020080">
    <property type="protein sequence ID" value="TYJ95778.1"/>
    <property type="molecule type" value="Genomic_DNA"/>
</dbReference>
<reference evidence="3 4" key="1">
    <citation type="submission" date="2019-08" db="EMBL/GenBank/DDBJ databases">
        <title>Draft genome sequences of two oriental melons (Cucumis melo L. var makuwa).</title>
        <authorList>
            <person name="Kwon S.-Y."/>
        </authorList>
    </citation>
    <scope>NUCLEOTIDE SEQUENCE [LARGE SCALE GENOMIC DNA]</scope>
    <source>
        <strain evidence="4">cv. Chang Bougi</strain>
        <strain evidence="3">cv. SW 3</strain>
        <tissue evidence="2">Leaf</tissue>
    </source>
</reference>
<evidence type="ECO:0000313" key="1">
    <source>
        <dbReference type="EMBL" id="KAA0063451.1"/>
    </source>
</evidence>
<evidence type="ECO:0000313" key="3">
    <source>
        <dbReference type="Proteomes" id="UP000321393"/>
    </source>
</evidence>
<dbReference type="CDD" id="cd00303">
    <property type="entry name" value="retropepsin_like"/>
    <property type="match status" value="1"/>
</dbReference>
<proteinExistence type="predicted"/>
<organism evidence="2 4">
    <name type="scientific">Cucumis melo var. makuwa</name>
    <name type="common">Oriental melon</name>
    <dbReference type="NCBI Taxonomy" id="1194695"/>
    <lineage>
        <taxon>Eukaryota</taxon>
        <taxon>Viridiplantae</taxon>
        <taxon>Streptophyta</taxon>
        <taxon>Embryophyta</taxon>
        <taxon>Tracheophyta</taxon>
        <taxon>Spermatophyta</taxon>
        <taxon>Magnoliopsida</taxon>
        <taxon>eudicotyledons</taxon>
        <taxon>Gunneridae</taxon>
        <taxon>Pentapetalae</taxon>
        <taxon>rosids</taxon>
        <taxon>fabids</taxon>
        <taxon>Cucurbitales</taxon>
        <taxon>Cucurbitaceae</taxon>
        <taxon>Benincaseae</taxon>
        <taxon>Cucumis</taxon>
    </lineage>
</organism>
<sequence>MKEHRELRMFVVTNDQEELEIVDRDEVKEERGKLQNEDVIILINYGATHNLVSEKLVKKLLIPIKETTHYGVILGSGAAVQGKEICEELEIYMKNWTVKENFLPLELGGVDIILVKGKPIQIQGDPSLTKARVSLKNMIKAWGVDYEGFLVECRAVELVTPVNNDCRMTYMEIEIDSSLSTVLKQFEDVFEWPEKLPPRRKIEHQIHLKQGTDPINVRPYRYDFQ</sequence>
<dbReference type="Gene3D" id="2.40.70.10">
    <property type="entry name" value="Acid Proteases"/>
    <property type="match status" value="1"/>
</dbReference>
<dbReference type="AlphaFoldDB" id="A0A5D3BBP0"/>
<protein>
    <submittedName>
        <fullName evidence="2">Ty3-gypsy retroelement transposase</fullName>
    </submittedName>
</protein>
<dbReference type="Proteomes" id="UP000321393">
    <property type="component" value="Unassembled WGS sequence"/>
</dbReference>
<accession>A0A5D3BBP0</accession>
<dbReference type="Pfam" id="PF08284">
    <property type="entry name" value="RVP_2"/>
    <property type="match status" value="1"/>
</dbReference>
<dbReference type="PANTHER" id="PTHR15503:SF22">
    <property type="entry name" value="TRANSPOSON TY3-I GAG POLYPROTEIN"/>
    <property type="match status" value="1"/>
</dbReference>
<dbReference type="InterPro" id="IPR032567">
    <property type="entry name" value="RTL1-rel"/>
</dbReference>
<dbReference type="PANTHER" id="PTHR15503">
    <property type="entry name" value="LDOC1 RELATED"/>
    <property type="match status" value="1"/>
</dbReference>
<dbReference type="InterPro" id="IPR021109">
    <property type="entry name" value="Peptidase_aspartic_dom_sf"/>
</dbReference>
<comment type="caution">
    <text evidence="2">The sequence shown here is derived from an EMBL/GenBank/DDBJ whole genome shotgun (WGS) entry which is preliminary data.</text>
</comment>